<gene>
    <name evidence="2" type="ORF">FRACYDRAFT_233186</name>
</gene>
<accession>A0A1E7FY00</accession>
<feature type="region of interest" description="Disordered" evidence="1">
    <location>
        <begin position="339"/>
        <end position="368"/>
    </location>
</feature>
<keyword evidence="3" id="KW-1185">Reference proteome</keyword>
<reference evidence="2 3" key="1">
    <citation type="submission" date="2016-09" db="EMBL/GenBank/DDBJ databases">
        <title>Extensive genetic diversity and differential bi-allelic expression allows diatom success in the polar Southern Ocean.</title>
        <authorList>
            <consortium name="DOE Joint Genome Institute"/>
            <person name="Mock T."/>
            <person name="Otillar R.P."/>
            <person name="Strauss J."/>
            <person name="Dupont C."/>
            <person name="Frickenhaus S."/>
            <person name="Maumus F."/>
            <person name="Mcmullan M."/>
            <person name="Sanges R."/>
            <person name="Schmutz J."/>
            <person name="Toseland A."/>
            <person name="Valas R."/>
            <person name="Veluchamy A."/>
            <person name="Ward B.J."/>
            <person name="Allen A."/>
            <person name="Barry K."/>
            <person name="Falciatore A."/>
            <person name="Ferrante M."/>
            <person name="Fortunato A.E."/>
            <person name="Gloeckner G."/>
            <person name="Gruber A."/>
            <person name="Hipkin R."/>
            <person name="Janech M."/>
            <person name="Kroth P."/>
            <person name="Leese F."/>
            <person name="Lindquist E."/>
            <person name="Lyon B.R."/>
            <person name="Martin J."/>
            <person name="Mayer C."/>
            <person name="Parker M."/>
            <person name="Quesneville H."/>
            <person name="Raymond J."/>
            <person name="Uhlig C."/>
            <person name="Valentin K.U."/>
            <person name="Worden A.Z."/>
            <person name="Armbrust E.V."/>
            <person name="Bowler C."/>
            <person name="Green B."/>
            <person name="Moulton V."/>
            <person name="Van Oosterhout C."/>
            <person name="Grigoriev I."/>
        </authorList>
    </citation>
    <scope>NUCLEOTIDE SEQUENCE [LARGE SCALE GENOMIC DNA]</scope>
    <source>
        <strain evidence="2 3">CCMP1102</strain>
    </source>
</reference>
<protein>
    <submittedName>
        <fullName evidence="2">Uncharacterized protein</fullName>
    </submittedName>
</protein>
<dbReference type="EMBL" id="KV784353">
    <property type="protein sequence ID" value="OEU23020.1"/>
    <property type="molecule type" value="Genomic_DNA"/>
</dbReference>
<dbReference type="Proteomes" id="UP000095751">
    <property type="component" value="Unassembled WGS sequence"/>
</dbReference>
<dbReference type="OrthoDB" id="47860at2759"/>
<evidence type="ECO:0000313" key="3">
    <source>
        <dbReference type="Proteomes" id="UP000095751"/>
    </source>
</evidence>
<feature type="compositionally biased region" description="Low complexity" evidence="1">
    <location>
        <begin position="238"/>
        <end position="251"/>
    </location>
</feature>
<feature type="compositionally biased region" description="Acidic residues" evidence="1">
    <location>
        <begin position="259"/>
        <end position="294"/>
    </location>
</feature>
<feature type="region of interest" description="Disordered" evidence="1">
    <location>
        <begin position="238"/>
        <end position="295"/>
    </location>
</feature>
<feature type="compositionally biased region" description="Basic and acidic residues" evidence="1">
    <location>
        <begin position="339"/>
        <end position="354"/>
    </location>
</feature>
<sequence>MSLSTISTDNNDDVNEEAQIVDTDTDTHQIAQRNSNNDTQHSPTIVNNTEYPIVVFCERGVLYNKQVLYPGEALTITRKQTGGGPLRIPYKVHAVIGDEGALPTNKDSIKNALRVSAVPAAFVAGCLITAASAGTLVGPSAALAPLVSGLVVQGVVIDAAAVAAGTICADQAKKIAEVLLIQHKERLMCVTPRLKPGQRYLSVTGGLSEGPVIIKDVPYHEFDKFTINAMKIPIKTTTTTTTTGNSDSIDVSSDKDSLSEEIEMMIEEEEEEEDDDDDDDDEVEVEDTIDDEEDTIHKGRNCKYKRRSSRTISGALKNSLRFASIRKKTKKVSVLETTKEENTKQEIETRDEKYYGSSDPPKTISQSSQLRHNLIQAVLF</sequence>
<organism evidence="2 3">
    <name type="scientific">Fragilariopsis cylindrus CCMP1102</name>
    <dbReference type="NCBI Taxonomy" id="635003"/>
    <lineage>
        <taxon>Eukaryota</taxon>
        <taxon>Sar</taxon>
        <taxon>Stramenopiles</taxon>
        <taxon>Ochrophyta</taxon>
        <taxon>Bacillariophyta</taxon>
        <taxon>Bacillariophyceae</taxon>
        <taxon>Bacillariophycidae</taxon>
        <taxon>Bacillariales</taxon>
        <taxon>Bacillariaceae</taxon>
        <taxon>Fragilariopsis</taxon>
    </lineage>
</organism>
<dbReference type="KEGG" id="fcy:FRACYDRAFT_233186"/>
<proteinExistence type="predicted"/>
<evidence type="ECO:0000256" key="1">
    <source>
        <dbReference type="SAM" id="MobiDB-lite"/>
    </source>
</evidence>
<name>A0A1E7FY00_9STRA</name>
<dbReference type="AlphaFoldDB" id="A0A1E7FY00"/>
<evidence type="ECO:0000313" key="2">
    <source>
        <dbReference type="EMBL" id="OEU23020.1"/>
    </source>
</evidence>
<dbReference type="InParanoid" id="A0A1E7FY00"/>